<evidence type="ECO:0000313" key="2">
    <source>
        <dbReference type="Proteomes" id="UP000077202"/>
    </source>
</evidence>
<dbReference type="AlphaFoldDB" id="A0A176VZK8"/>
<gene>
    <name evidence="1" type="ORF">AXG93_1007s1000</name>
</gene>
<proteinExistence type="predicted"/>
<protein>
    <submittedName>
        <fullName evidence="1">Uncharacterized protein</fullName>
    </submittedName>
</protein>
<dbReference type="Proteomes" id="UP000077202">
    <property type="component" value="Unassembled WGS sequence"/>
</dbReference>
<sequence>MAPPKKSDKVRKLVPLKVGDEWMEDRRLQRSEETGNSVGHYAHPETGANNLCHGLASGVLRTSHEGTAGALGKNLLRSCLGECELPVDRAVG</sequence>
<organism evidence="1 2">
    <name type="scientific">Marchantia polymorpha subsp. ruderalis</name>
    <dbReference type="NCBI Taxonomy" id="1480154"/>
    <lineage>
        <taxon>Eukaryota</taxon>
        <taxon>Viridiplantae</taxon>
        <taxon>Streptophyta</taxon>
        <taxon>Embryophyta</taxon>
        <taxon>Marchantiophyta</taxon>
        <taxon>Marchantiopsida</taxon>
        <taxon>Marchantiidae</taxon>
        <taxon>Marchantiales</taxon>
        <taxon>Marchantiaceae</taxon>
        <taxon>Marchantia</taxon>
    </lineage>
</organism>
<dbReference type="EMBL" id="LVLJ01002207">
    <property type="protein sequence ID" value="OAE26244.1"/>
    <property type="molecule type" value="Genomic_DNA"/>
</dbReference>
<comment type="caution">
    <text evidence="1">The sequence shown here is derived from an EMBL/GenBank/DDBJ whole genome shotgun (WGS) entry which is preliminary data.</text>
</comment>
<evidence type="ECO:0000313" key="1">
    <source>
        <dbReference type="EMBL" id="OAE26244.1"/>
    </source>
</evidence>
<accession>A0A176VZK8</accession>
<name>A0A176VZK8_MARPO</name>
<reference evidence="1" key="1">
    <citation type="submission" date="2016-03" db="EMBL/GenBank/DDBJ databases">
        <title>Mechanisms controlling the formation of the plant cell surface in tip-growing cells are functionally conserved among land plants.</title>
        <authorList>
            <person name="Honkanen S."/>
            <person name="Jones V.A."/>
            <person name="Morieri G."/>
            <person name="Champion C."/>
            <person name="Hetherington A.J."/>
            <person name="Kelly S."/>
            <person name="Saint-Marcoux D."/>
            <person name="Proust H."/>
            <person name="Prescott H."/>
            <person name="Dolan L."/>
        </authorList>
    </citation>
    <scope>NUCLEOTIDE SEQUENCE [LARGE SCALE GENOMIC DNA]</scope>
    <source>
        <tissue evidence="1">Whole gametophyte</tissue>
    </source>
</reference>
<keyword evidence="2" id="KW-1185">Reference proteome</keyword>